<dbReference type="RefSeq" id="XP_067148919.1">
    <property type="nucleotide sequence ID" value="XM_067292818.1"/>
</dbReference>
<keyword evidence="6" id="KW-1185">Reference proteome</keyword>
<evidence type="ECO:0000313" key="8">
    <source>
        <dbReference type="RefSeq" id="XP_067148917.1"/>
    </source>
</evidence>
<keyword evidence="2" id="KW-0963">Cytoplasm</keyword>
<dbReference type="PANTHER" id="PTHR18905:SF12">
    <property type="entry name" value="NINEIN-LIKE PROTEIN"/>
    <property type="match status" value="1"/>
</dbReference>
<dbReference type="GeneID" id="106494994"/>
<feature type="coiled-coil region" evidence="5">
    <location>
        <begin position="556"/>
        <end position="633"/>
    </location>
</feature>
<accession>A0ABM4E882</accession>
<organism evidence="6 9">
    <name type="scientific">Apteryx mantelli</name>
    <name type="common">North Island brown kiwi</name>
    <dbReference type="NCBI Taxonomy" id="2696672"/>
    <lineage>
        <taxon>Eukaryota</taxon>
        <taxon>Metazoa</taxon>
        <taxon>Chordata</taxon>
        <taxon>Craniata</taxon>
        <taxon>Vertebrata</taxon>
        <taxon>Euteleostomi</taxon>
        <taxon>Archelosauria</taxon>
        <taxon>Archosauria</taxon>
        <taxon>Dinosauria</taxon>
        <taxon>Saurischia</taxon>
        <taxon>Theropoda</taxon>
        <taxon>Coelurosauria</taxon>
        <taxon>Aves</taxon>
        <taxon>Palaeognathae</taxon>
        <taxon>Apterygiformes</taxon>
        <taxon>Apterygidae</taxon>
        <taxon>Apteryx</taxon>
    </lineage>
</organism>
<dbReference type="RefSeq" id="XP_067148918.1">
    <property type="nucleotide sequence ID" value="XM_067292817.1"/>
</dbReference>
<dbReference type="PANTHER" id="PTHR18905">
    <property type="entry name" value="NINEIN"/>
    <property type="match status" value="1"/>
</dbReference>
<feature type="coiled-coil region" evidence="5">
    <location>
        <begin position="247"/>
        <end position="314"/>
    </location>
</feature>
<name>A0ABM4E882_9AVES</name>
<feature type="coiled-coil region" evidence="5">
    <location>
        <begin position="26"/>
        <end position="130"/>
    </location>
</feature>
<dbReference type="RefSeq" id="XP_067148917.1">
    <property type="nucleotide sequence ID" value="XM_067292816.1"/>
</dbReference>
<feature type="coiled-coil region" evidence="5">
    <location>
        <begin position="658"/>
        <end position="685"/>
    </location>
</feature>
<keyword evidence="3" id="KW-0597">Phosphoprotein</keyword>
<evidence type="ECO:0000256" key="5">
    <source>
        <dbReference type="SAM" id="Coils"/>
    </source>
</evidence>
<sequence length="696" mass="80243">MVPGSRIQHAAVASYECKLRCLRIRVRQICRERDKARLDLEEAERRCLQLMGEVDEHCAAHEYSQGKLRDIQTEMKAKDLLLQQATKRQAKLEAAARFLQGKEASLRGRLNLTMKENTQLQNKVTEMAEKLVASEKLVLELQKELDLIIKDKLGQVEPHSTEVLNQDERFAEIILEYERQCQVLWDQNDTLRRELERLRLQLRESKAQARCQESKAERVLPAGGLSSQSSSLPVCLSPSAPVPNSACTETALTMEQLQDQLQDLKVQLETKVNYYKQKIELMKKSFESERKDNEEKFKAEMSKVEEQKRDLEERAAKYWAITDGLKEQKCVWSPELEERFETERAKVEQQHTKDICHLGQQLAQEGEELMTECGDGSSLRKHRSELRREKVQDLAETEELTELSKKSKGEISHLNAHMCQPGCELCDHEASHGTGRGPVRQRSQRLRGVETATRLEQESHQQQAAYRMEMELLRQQLRASQEKARRGEEMEAELRRLTQECQARRFATARLREELEERQDQLLEAKASLSLARTRHVLQLQQAKAQMRNMVPKSQFEQVQSSLREEQCEARRLQENLRRQAEQACRQLASTQEEHERLLQAAAERAEGLERDLRSAEAVLAEKAARLKDAEAQLSGNTRSKLLIEDLHEGNRELAKALRVAELKQKCTEEKNQALEEQVLALKQLVREITPASLSG</sequence>
<evidence type="ECO:0000313" key="6">
    <source>
        <dbReference type="Proteomes" id="UP001652627"/>
    </source>
</evidence>
<proteinExistence type="predicted"/>
<keyword evidence="5" id="KW-0175">Coiled coil</keyword>
<reference evidence="7 8" key="1">
    <citation type="submission" date="2025-05" db="UniProtKB">
        <authorList>
            <consortium name="RefSeq"/>
        </authorList>
    </citation>
    <scope>IDENTIFICATION</scope>
    <source>
        <tissue evidence="7 8">Blood</tissue>
    </source>
</reference>
<keyword evidence="4" id="KW-0206">Cytoskeleton</keyword>
<evidence type="ECO:0000256" key="4">
    <source>
        <dbReference type="ARBA" id="ARBA00023212"/>
    </source>
</evidence>
<comment type="subcellular location">
    <subcellularLocation>
        <location evidence="1">Cytoplasm</location>
        <location evidence="1">Cytoskeleton</location>
        <location evidence="1">Microtubule organizing center</location>
        <location evidence="1">Centrosome</location>
    </subcellularLocation>
</comment>
<evidence type="ECO:0000313" key="9">
    <source>
        <dbReference type="RefSeq" id="XP_067148918.1"/>
    </source>
</evidence>
<evidence type="ECO:0000256" key="1">
    <source>
        <dbReference type="ARBA" id="ARBA00004300"/>
    </source>
</evidence>
<evidence type="ECO:0000313" key="7">
    <source>
        <dbReference type="RefSeq" id="XP_067148916.1"/>
    </source>
</evidence>
<dbReference type="Proteomes" id="UP001652627">
    <property type="component" value="Chromosome 3"/>
</dbReference>
<feature type="coiled-coil region" evidence="5">
    <location>
        <begin position="463"/>
        <end position="532"/>
    </location>
</feature>
<feature type="coiled-coil region" evidence="5">
    <location>
        <begin position="188"/>
        <end position="215"/>
    </location>
</feature>
<evidence type="ECO:0000313" key="10">
    <source>
        <dbReference type="RefSeq" id="XP_067148919.1"/>
    </source>
</evidence>
<evidence type="ECO:0000256" key="2">
    <source>
        <dbReference type="ARBA" id="ARBA00022490"/>
    </source>
</evidence>
<gene>
    <name evidence="7 8 9 10" type="primary">NINL</name>
</gene>
<protein>
    <submittedName>
        <fullName evidence="7 8">Ninein-like protein isoform X1</fullName>
    </submittedName>
</protein>
<dbReference type="RefSeq" id="XP_067148916.1">
    <property type="nucleotide sequence ID" value="XM_067292815.1"/>
</dbReference>
<evidence type="ECO:0000256" key="3">
    <source>
        <dbReference type="ARBA" id="ARBA00022553"/>
    </source>
</evidence>